<accession>A0A5C5XP37</accession>
<evidence type="ECO:0000313" key="2">
    <source>
        <dbReference type="EMBL" id="TWT64977.1"/>
    </source>
</evidence>
<dbReference type="PANTHER" id="PTHR43471">
    <property type="entry name" value="ABC TRANSPORTER PERMEASE"/>
    <property type="match status" value="1"/>
</dbReference>
<feature type="transmembrane region" description="Helical" evidence="1">
    <location>
        <begin position="20"/>
        <end position="41"/>
    </location>
</feature>
<feature type="transmembrane region" description="Helical" evidence="1">
    <location>
        <begin position="415"/>
        <end position="434"/>
    </location>
</feature>
<dbReference type="Proteomes" id="UP000318053">
    <property type="component" value="Unassembled WGS sequence"/>
</dbReference>
<keyword evidence="1" id="KW-0812">Transmembrane</keyword>
<name>A0A5C5XP37_9BACT</name>
<dbReference type="OrthoDB" id="229421at2"/>
<feature type="transmembrane region" description="Helical" evidence="1">
    <location>
        <begin position="232"/>
        <end position="254"/>
    </location>
</feature>
<feature type="transmembrane region" description="Helical" evidence="1">
    <location>
        <begin position="106"/>
        <end position="130"/>
    </location>
</feature>
<feature type="transmembrane region" description="Helical" evidence="1">
    <location>
        <begin position="356"/>
        <end position="375"/>
    </location>
</feature>
<keyword evidence="1" id="KW-0472">Membrane</keyword>
<dbReference type="EMBL" id="SJPK01000008">
    <property type="protein sequence ID" value="TWT64977.1"/>
    <property type="molecule type" value="Genomic_DNA"/>
</dbReference>
<keyword evidence="1" id="KW-1133">Transmembrane helix</keyword>
<organism evidence="2 3">
    <name type="scientific">Allorhodopirellula solitaria</name>
    <dbReference type="NCBI Taxonomy" id="2527987"/>
    <lineage>
        <taxon>Bacteria</taxon>
        <taxon>Pseudomonadati</taxon>
        <taxon>Planctomycetota</taxon>
        <taxon>Planctomycetia</taxon>
        <taxon>Pirellulales</taxon>
        <taxon>Pirellulaceae</taxon>
        <taxon>Allorhodopirellula</taxon>
    </lineage>
</organism>
<feature type="transmembrane region" description="Helical" evidence="1">
    <location>
        <begin position="528"/>
        <end position="548"/>
    </location>
</feature>
<evidence type="ECO:0000313" key="3">
    <source>
        <dbReference type="Proteomes" id="UP000318053"/>
    </source>
</evidence>
<feature type="transmembrane region" description="Helical" evidence="1">
    <location>
        <begin position="470"/>
        <end position="493"/>
    </location>
</feature>
<dbReference type="PANTHER" id="PTHR43471:SF12">
    <property type="entry name" value="HYPOTHETICAL MEMBRANE PROTEIN, CONSERVED"/>
    <property type="match status" value="1"/>
</dbReference>
<feature type="transmembrane region" description="Helical" evidence="1">
    <location>
        <begin position="440"/>
        <end position="463"/>
    </location>
</feature>
<feature type="transmembrane region" description="Helical" evidence="1">
    <location>
        <begin position="499"/>
        <end position="521"/>
    </location>
</feature>
<protein>
    <submittedName>
        <fullName evidence="2">ABC-2 family transporter protein</fullName>
    </submittedName>
</protein>
<feature type="transmembrane region" description="Helical" evidence="1">
    <location>
        <begin position="315"/>
        <end position="336"/>
    </location>
</feature>
<dbReference type="RefSeq" id="WP_146392256.1">
    <property type="nucleotide sequence ID" value="NZ_SJPK01000008.1"/>
</dbReference>
<sequence>MLGPVFNREASVAPKRSSTYLTRGIYLLTLFLLLCTGYLVLDGSRSLAANSDAAKFGGWMFRLLAPLQLVVLSALAAVGAASNVAQEKDRRTLLLLLMTRLSGFEIVAGKTASALLMPLSLLVVSLPLFLTLPLMGGVAPSQVMAVFAVIGVSVVVSAVVGTVVSFWREKTFQSIALTFLVLLLLVAAGEIVAAFGAGGVKWATAISPPRALVAATNSMSGLTALMQSAEGAYVILGGLFSLLVLVIGIAKVRVWNPSREVRLKAPEPETSAEFTRDAESAEGPASWKVRQPRPVWDNPILWREVRTWAYGRKILLIRAVFVFIFALIAATVWYQIQSGAAMEPSGRIGRAFPAVTIPVAILGVISLVLVNALAVTSITGERDGLALDLLLVTDLRPREFIFGKLFGVMYAAKELILLPMGLLVYLGIAGVMTIESMQYALLAAIGLYVFVTMLGIHSGLNYVAGRTATLASLGTVFFLCVGIAICMTIMVSFRGAFQLQLAPFLVMILGGGAALFAALGWRNPSSAIFTAAFALPLITFYAITQFLLQTDHLYVAAALIFGYGFTTAAMMIPALSEFDVPLEVEPGDSQSESTA</sequence>
<keyword evidence="3" id="KW-1185">Reference proteome</keyword>
<proteinExistence type="predicted"/>
<feature type="transmembrane region" description="Helical" evidence="1">
    <location>
        <begin position="554"/>
        <end position="575"/>
    </location>
</feature>
<gene>
    <name evidence="2" type="ORF">CA85_33220</name>
</gene>
<evidence type="ECO:0000256" key="1">
    <source>
        <dbReference type="SAM" id="Phobius"/>
    </source>
</evidence>
<feature type="transmembrane region" description="Helical" evidence="1">
    <location>
        <begin position="142"/>
        <end position="167"/>
    </location>
</feature>
<dbReference type="AlphaFoldDB" id="A0A5C5XP37"/>
<feature type="transmembrane region" description="Helical" evidence="1">
    <location>
        <begin position="61"/>
        <end position="85"/>
    </location>
</feature>
<reference evidence="2 3" key="1">
    <citation type="submission" date="2019-02" db="EMBL/GenBank/DDBJ databases">
        <title>Deep-cultivation of Planctomycetes and their phenomic and genomic characterization uncovers novel biology.</title>
        <authorList>
            <person name="Wiegand S."/>
            <person name="Jogler M."/>
            <person name="Boedeker C."/>
            <person name="Pinto D."/>
            <person name="Vollmers J."/>
            <person name="Rivas-Marin E."/>
            <person name="Kohn T."/>
            <person name="Peeters S.H."/>
            <person name="Heuer A."/>
            <person name="Rast P."/>
            <person name="Oberbeckmann S."/>
            <person name="Bunk B."/>
            <person name="Jeske O."/>
            <person name="Meyerdierks A."/>
            <person name="Storesund J.E."/>
            <person name="Kallscheuer N."/>
            <person name="Luecker S."/>
            <person name="Lage O.M."/>
            <person name="Pohl T."/>
            <person name="Merkel B.J."/>
            <person name="Hornburger P."/>
            <person name="Mueller R.-W."/>
            <person name="Bruemmer F."/>
            <person name="Labrenz M."/>
            <person name="Spormann A.M."/>
            <person name="Op Den Camp H."/>
            <person name="Overmann J."/>
            <person name="Amann R."/>
            <person name="Jetten M.S.M."/>
            <person name="Mascher T."/>
            <person name="Medema M.H."/>
            <person name="Devos D.P."/>
            <person name="Kaster A.-K."/>
            <person name="Ovreas L."/>
            <person name="Rohde M."/>
            <person name="Galperin M.Y."/>
            <person name="Jogler C."/>
        </authorList>
    </citation>
    <scope>NUCLEOTIDE SEQUENCE [LARGE SCALE GENOMIC DNA]</scope>
    <source>
        <strain evidence="2 3">CA85</strain>
    </source>
</reference>
<comment type="caution">
    <text evidence="2">The sequence shown here is derived from an EMBL/GenBank/DDBJ whole genome shotgun (WGS) entry which is preliminary data.</text>
</comment>
<feature type="transmembrane region" description="Helical" evidence="1">
    <location>
        <begin position="179"/>
        <end position="200"/>
    </location>
</feature>